<reference evidence="5 6" key="1">
    <citation type="journal article" date="2013" name="Genome Biol.">
        <title>Genome of Acanthamoeba castellanii highlights extensive lateral gene transfer and early evolution of tyrosine kinase signaling.</title>
        <authorList>
            <person name="Clarke M."/>
            <person name="Lohan A.J."/>
            <person name="Liu B."/>
            <person name="Lagkouvardos I."/>
            <person name="Roy S."/>
            <person name="Zafar N."/>
            <person name="Bertelli C."/>
            <person name="Schilde C."/>
            <person name="Kianianmomeni A."/>
            <person name="Burglin T.R."/>
            <person name="Frech C."/>
            <person name="Turcotte B."/>
            <person name="Kopec K.O."/>
            <person name="Synnott J.M."/>
            <person name="Choo C."/>
            <person name="Paponov I."/>
            <person name="Finkler A."/>
            <person name="Soon Heng Tan C."/>
            <person name="Hutchins A.P."/>
            <person name="Weinmeier T."/>
            <person name="Rattei T."/>
            <person name="Chu J.S."/>
            <person name="Gimenez G."/>
            <person name="Irimia M."/>
            <person name="Rigden D.J."/>
            <person name="Fitzpatrick D.A."/>
            <person name="Lorenzo-Morales J."/>
            <person name="Bateman A."/>
            <person name="Chiu C.H."/>
            <person name="Tang P."/>
            <person name="Hegemann P."/>
            <person name="Fromm H."/>
            <person name="Raoult D."/>
            <person name="Greub G."/>
            <person name="Miranda-Saavedra D."/>
            <person name="Chen N."/>
            <person name="Nash P."/>
            <person name="Ginger M.L."/>
            <person name="Horn M."/>
            <person name="Schaap P."/>
            <person name="Caler L."/>
            <person name="Loftus B."/>
        </authorList>
    </citation>
    <scope>NUCLEOTIDE SEQUENCE [LARGE SCALE GENOMIC DNA]</scope>
    <source>
        <strain evidence="5 6">Neff</strain>
    </source>
</reference>
<evidence type="ECO:0000256" key="3">
    <source>
        <dbReference type="RuleBase" id="RU361235"/>
    </source>
</evidence>
<evidence type="ECO:0000256" key="2">
    <source>
        <dbReference type="ARBA" id="ARBA00022801"/>
    </source>
</evidence>
<dbReference type="PROSITE" id="PS00941">
    <property type="entry name" value="CARBOXYLESTERASE_B_2"/>
    <property type="match status" value="1"/>
</dbReference>
<name>L8GZN3_ACACF</name>
<dbReference type="GO" id="GO:0016787">
    <property type="term" value="F:hydrolase activity"/>
    <property type="evidence" value="ECO:0007669"/>
    <property type="project" value="UniProtKB-KW"/>
</dbReference>
<comment type="similarity">
    <text evidence="1 3">Belongs to the type-B carboxylesterase/lipase family.</text>
</comment>
<dbReference type="GeneID" id="14918675"/>
<keyword evidence="6" id="KW-1185">Reference proteome</keyword>
<proteinExistence type="inferred from homology"/>
<dbReference type="EC" id="3.1.1.-" evidence="3"/>
<feature type="domain" description="Carboxylesterase type B" evidence="4">
    <location>
        <begin position="30"/>
        <end position="310"/>
    </location>
</feature>
<dbReference type="Gene3D" id="3.40.50.1820">
    <property type="entry name" value="alpha/beta hydrolase"/>
    <property type="match status" value="1"/>
</dbReference>
<dbReference type="OMA" id="IICTTHE"/>
<dbReference type="Pfam" id="PF00135">
    <property type="entry name" value="COesterase"/>
    <property type="match status" value="1"/>
</dbReference>
<evidence type="ECO:0000313" key="6">
    <source>
        <dbReference type="Proteomes" id="UP000011083"/>
    </source>
</evidence>
<feature type="chain" id="PRO_5005139207" description="Carboxylic ester hydrolase" evidence="3">
    <location>
        <begin position="23"/>
        <end position="317"/>
    </location>
</feature>
<keyword evidence="3" id="KW-0732">Signal</keyword>
<evidence type="ECO:0000256" key="1">
    <source>
        <dbReference type="ARBA" id="ARBA00005964"/>
    </source>
</evidence>
<dbReference type="EMBL" id="KB007966">
    <property type="protein sequence ID" value="ELR17983.1"/>
    <property type="molecule type" value="Genomic_DNA"/>
</dbReference>
<feature type="signal peptide" evidence="3">
    <location>
        <begin position="1"/>
        <end position="22"/>
    </location>
</feature>
<dbReference type="AlphaFoldDB" id="L8GZN3"/>
<gene>
    <name evidence="5" type="ORF">ACA1_208840</name>
</gene>
<dbReference type="KEGG" id="acan:ACA1_208840"/>
<protein>
    <recommendedName>
        <fullName evidence="3">Carboxylic ester hydrolase</fullName>
        <ecNumber evidence="3">3.1.1.-</ecNumber>
    </recommendedName>
</protein>
<dbReference type="PROSITE" id="PS00122">
    <property type="entry name" value="CARBOXYLESTERASE_B_1"/>
    <property type="match status" value="1"/>
</dbReference>
<dbReference type="InterPro" id="IPR050309">
    <property type="entry name" value="Type-B_Carboxylest/Lipase"/>
</dbReference>
<dbReference type="Proteomes" id="UP000011083">
    <property type="component" value="Unassembled WGS sequence"/>
</dbReference>
<dbReference type="InterPro" id="IPR029058">
    <property type="entry name" value="AB_hydrolase_fold"/>
</dbReference>
<accession>L8GZN3</accession>
<evidence type="ECO:0000259" key="4">
    <source>
        <dbReference type="Pfam" id="PF00135"/>
    </source>
</evidence>
<dbReference type="InterPro" id="IPR019826">
    <property type="entry name" value="Carboxylesterase_B_AS"/>
</dbReference>
<dbReference type="SUPFAM" id="SSF53474">
    <property type="entry name" value="alpha/beta-Hydrolases"/>
    <property type="match status" value="1"/>
</dbReference>
<dbReference type="STRING" id="1257118.L8GZN3"/>
<dbReference type="OrthoDB" id="15500at2759"/>
<keyword evidence="2 3" id="KW-0378">Hydrolase</keyword>
<dbReference type="RefSeq" id="XP_004340000.1">
    <property type="nucleotide sequence ID" value="XM_004339952.1"/>
</dbReference>
<dbReference type="PANTHER" id="PTHR11559">
    <property type="entry name" value="CARBOXYLESTERASE"/>
    <property type="match status" value="1"/>
</dbReference>
<dbReference type="VEuPathDB" id="AmoebaDB:ACA1_208840"/>
<dbReference type="InterPro" id="IPR019819">
    <property type="entry name" value="Carboxylesterase_B_CS"/>
</dbReference>
<sequence>MARSALFGAVVLLALLAVYATASPSTPVLVVPTQSGNVQGFVQNDLARAFLGIPFADPPQRFGVAAPASPWSGVYNATAFPKPCIQSSTAGVEDCLYLNVFTPKNAKAGDKLPVMVWIHGGRYWTGQTDQYQGQWLSGNGNVVLVTIQYRLNTFGFFNLPELAETGSTNVGFQDQILAVEWVKNNVANFGGDPKEITLFGESAGGNAALLHTMVHKYSDPANYLTYAQNVILHSTWQWVLPTLAQQQAASLKWAASKGCNQTTTAAVLACMRALPATSIVSTSGLVNYFQPSVDGVFLTSQPYNLIKNGDYNTDVNA</sequence>
<dbReference type="InterPro" id="IPR002018">
    <property type="entry name" value="CarbesteraseB"/>
</dbReference>
<organism evidence="5 6">
    <name type="scientific">Acanthamoeba castellanii (strain ATCC 30010 / Neff)</name>
    <dbReference type="NCBI Taxonomy" id="1257118"/>
    <lineage>
        <taxon>Eukaryota</taxon>
        <taxon>Amoebozoa</taxon>
        <taxon>Discosea</taxon>
        <taxon>Longamoebia</taxon>
        <taxon>Centramoebida</taxon>
        <taxon>Acanthamoebidae</taxon>
        <taxon>Acanthamoeba</taxon>
    </lineage>
</organism>
<evidence type="ECO:0000313" key="5">
    <source>
        <dbReference type="EMBL" id="ELR17983.1"/>
    </source>
</evidence>